<keyword evidence="1" id="KW-1133">Transmembrane helix</keyword>
<reference evidence="2" key="1">
    <citation type="journal article" date="2016" name="Curr. Genet.">
        <title>Sequencing and analysis of the complete organellar genomes of Parmales, a closely related group to Bacillariophyta (diatoms).</title>
        <authorList>
            <person name="Tajima N."/>
            <person name="Saitoh K."/>
            <person name="Sato S."/>
            <person name="Maruyama F."/>
            <person name="Ichinomiya M."/>
            <person name="Yoshikawa S."/>
            <person name="Kurokawa K."/>
            <person name="Ohta H."/>
            <person name="Tabata S."/>
            <person name="Kuwata A."/>
            <person name="Sato N."/>
        </authorList>
    </citation>
    <scope>NUCLEOTIDE SEQUENCE</scope>
</reference>
<gene>
    <name evidence="2" type="primary">secG</name>
</gene>
<accession>A0A0K2RWE8</accession>
<dbReference type="AlphaFoldDB" id="A0A0K2RWE8"/>
<keyword evidence="1" id="KW-0472">Membrane</keyword>
<geneLocation type="chloroplast" evidence="2"/>
<organism evidence="2">
    <name type="scientific">Triparma laevis</name>
    <dbReference type="NCBI Taxonomy" id="1534972"/>
    <lineage>
        <taxon>Eukaryota</taxon>
        <taxon>Sar</taxon>
        <taxon>Stramenopiles</taxon>
        <taxon>Ochrophyta</taxon>
        <taxon>Bolidophyceae</taxon>
        <taxon>Parmales</taxon>
        <taxon>Triparmaceae</taxon>
        <taxon>Triparma</taxon>
    </lineage>
</organism>
<evidence type="ECO:0000313" key="2">
    <source>
        <dbReference type="EMBL" id="BAS19138.1"/>
    </source>
</evidence>
<keyword evidence="1" id="KW-0812">Transmembrane</keyword>
<evidence type="ECO:0000256" key="1">
    <source>
        <dbReference type="SAM" id="Phobius"/>
    </source>
</evidence>
<keyword evidence="2" id="KW-0150">Chloroplast</keyword>
<protein>
    <submittedName>
        <fullName evidence="2">Preprotein translocase SecG subunit</fullName>
    </submittedName>
</protein>
<proteinExistence type="predicted"/>
<name>A0A0K2RWE8_9STRA</name>
<sequence length="69" mass="7650">MLKLLWLSISTLTTILILIKVPNNTGLESIANKSNFLGSPSSAEKILTYTTWFGVVSYILFAIKFNLSL</sequence>
<dbReference type="GeneID" id="25398310"/>
<feature type="transmembrane region" description="Helical" evidence="1">
    <location>
        <begin position="46"/>
        <end position="67"/>
    </location>
</feature>
<dbReference type="EMBL" id="AP014625">
    <property type="protein sequence ID" value="BAS19138.1"/>
    <property type="molecule type" value="Genomic_DNA"/>
</dbReference>
<keyword evidence="2" id="KW-0934">Plastid</keyword>
<dbReference type="RefSeq" id="YP_009163684.1">
    <property type="nucleotide sequence ID" value="NC_027746.1"/>
</dbReference>